<evidence type="ECO:0000256" key="1">
    <source>
        <dbReference type="ARBA" id="ARBA00001974"/>
    </source>
</evidence>
<dbReference type="PIRSF" id="PIRSF000189">
    <property type="entry name" value="D-aa_oxidase"/>
    <property type="match status" value="1"/>
</dbReference>
<dbReference type="GO" id="GO:0005737">
    <property type="term" value="C:cytoplasm"/>
    <property type="evidence" value="ECO:0007669"/>
    <property type="project" value="TreeGrafter"/>
</dbReference>
<protein>
    <recommendedName>
        <fullName evidence="7">FAD dependent oxidoreductase domain-containing protein</fullName>
    </recommendedName>
</protein>
<sequence>MARITVVGAGITGLAIAAQLSRNHEITVVAKNLPGDNPTTEWASPWAGANFVAGYCSSPCDRKRQRDTFSEWWRLASRFPESSVKRITMEEFFNGERTGDDLWFREFVPDFRFLANDELPEGTDGGYSYTTIVLNPNIFLPWMRRNLEDSGVKFVRLDLSSLSDARHLGHDVLVNATGLGPRDLGDVQDKNMLFLKGQIMVVKSDYKKTMMRDDGKTYTYVIPRLDGTVILGGIRDPDISNTKVDLEVDKDIAKRVNKTLPEHFSADPADYEIVGHNVGIRPYRSTGMRIEKEVKEGQNIVHAYGITGGGYIFGFGVAREAAGLVDEFLFPAGKARL</sequence>
<dbReference type="EMBL" id="CABFOC020000014">
    <property type="protein sequence ID" value="CAH0046346.1"/>
    <property type="molecule type" value="Genomic_DNA"/>
</dbReference>
<accession>A0A9N9YZM3</accession>
<keyword evidence="9" id="KW-1185">Reference proteome</keyword>
<gene>
    <name evidence="8" type="ORF">CSOL1703_00012080</name>
</gene>
<dbReference type="PANTHER" id="PTHR11530:SF11">
    <property type="entry name" value="D-ASPARTATE OXIDASE"/>
    <property type="match status" value="1"/>
</dbReference>
<reference evidence="8 9" key="2">
    <citation type="submission" date="2021-10" db="EMBL/GenBank/DDBJ databases">
        <authorList>
            <person name="Piombo E."/>
        </authorList>
    </citation>
    <scope>NUCLEOTIDE SEQUENCE [LARGE SCALE GENOMIC DNA]</scope>
</reference>
<comment type="caution">
    <text evidence="8">The sequence shown here is derived from an EMBL/GenBank/DDBJ whole genome shotgun (WGS) entry which is preliminary data.</text>
</comment>
<comment type="similarity">
    <text evidence="2">Belongs to the DAMOX/DASOX family.</text>
</comment>
<keyword evidence="5" id="KW-0560">Oxidoreductase</keyword>
<evidence type="ECO:0000256" key="5">
    <source>
        <dbReference type="ARBA" id="ARBA00023002"/>
    </source>
</evidence>
<dbReference type="SUPFAM" id="SSF51971">
    <property type="entry name" value="Nucleotide-binding domain"/>
    <property type="match status" value="1"/>
</dbReference>
<feature type="binding site" evidence="6">
    <location>
        <position position="281"/>
    </location>
    <ligand>
        <name>D-dopa</name>
        <dbReference type="ChEBI" id="CHEBI:149689"/>
    </ligand>
</feature>
<proteinExistence type="inferred from homology"/>
<dbReference type="AlphaFoldDB" id="A0A9N9YZM3"/>
<evidence type="ECO:0000259" key="7">
    <source>
        <dbReference type="Pfam" id="PF01266"/>
    </source>
</evidence>
<dbReference type="OrthoDB" id="2015447at2759"/>
<dbReference type="GO" id="GO:0003884">
    <property type="term" value="F:D-amino-acid oxidase activity"/>
    <property type="evidence" value="ECO:0007669"/>
    <property type="project" value="InterPro"/>
</dbReference>
<dbReference type="Gene3D" id="3.30.9.10">
    <property type="entry name" value="D-Amino Acid Oxidase, subunit A, domain 2"/>
    <property type="match status" value="1"/>
</dbReference>
<dbReference type="GO" id="GO:0019478">
    <property type="term" value="P:D-amino acid catabolic process"/>
    <property type="evidence" value="ECO:0007669"/>
    <property type="project" value="TreeGrafter"/>
</dbReference>
<keyword evidence="4 6" id="KW-0274">FAD</keyword>
<dbReference type="InterPro" id="IPR023209">
    <property type="entry name" value="DAO"/>
</dbReference>
<dbReference type="InterPro" id="IPR006076">
    <property type="entry name" value="FAD-dep_OxRdtase"/>
</dbReference>
<evidence type="ECO:0000313" key="9">
    <source>
        <dbReference type="Proteomes" id="UP000775872"/>
    </source>
</evidence>
<dbReference type="Gene3D" id="3.40.50.720">
    <property type="entry name" value="NAD(P)-binding Rossmann-like Domain"/>
    <property type="match status" value="1"/>
</dbReference>
<dbReference type="Proteomes" id="UP000775872">
    <property type="component" value="Unassembled WGS sequence"/>
</dbReference>
<feature type="binding site" evidence="6">
    <location>
        <position position="308"/>
    </location>
    <ligand>
        <name>D-dopa</name>
        <dbReference type="ChEBI" id="CHEBI:149689"/>
    </ligand>
</feature>
<evidence type="ECO:0000256" key="3">
    <source>
        <dbReference type="ARBA" id="ARBA00022630"/>
    </source>
</evidence>
<organism evidence="8 9">
    <name type="scientific">Clonostachys solani</name>
    <dbReference type="NCBI Taxonomy" id="160281"/>
    <lineage>
        <taxon>Eukaryota</taxon>
        <taxon>Fungi</taxon>
        <taxon>Dikarya</taxon>
        <taxon>Ascomycota</taxon>
        <taxon>Pezizomycotina</taxon>
        <taxon>Sordariomycetes</taxon>
        <taxon>Hypocreomycetidae</taxon>
        <taxon>Hypocreales</taxon>
        <taxon>Bionectriaceae</taxon>
        <taxon>Clonostachys</taxon>
    </lineage>
</organism>
<reference evidence="9" key="1">
    <citation type="submission" date="2019-06" db="EMBL/GenBank/DDBJ databases">
        <authorList>
            <person name="Broberg M."/>
        </authorList>
    </citation>
    <scope>NUCLEOTIDE SEQUENCE [LARGE SCALE GENOMIC DNA]</scope>
</reference>
<dbReference type="SUPFAM" id="SSF54373">
    <property type="entry name" value="FAD-linked reductases, C-terminal domain"/>
    <property type="match status" value="1"/>
</dbReference>
<evidence type="ECO:0000313" key="8">
    <source>
        <dbReference type="EMBL" id="CAH0046346.1"/>
    </source>
</evidence>
<evidence type="ECO:0000256" key="4">
    <source>
        <dbReference type="ARBA" id="ARBA00022827"/>
    </source>
</evidence>
<name>A0A9N9YZM3_9HYPO</name>
<comment type="cofactor">
    <cofactor evidence="1 6">
        <name>FAD</name>
        <dbReference type="ChEBI" id="CHEBI:57692"/>
    </cofactor>
</comment>
<feature type="binding site" evidence="6">
    <location>
        <position position="177"/>
    </location>
    <ligand>
        <name>FAD</name>
        <dbReference type="ChEBI" id="CHEBI:57692"/>
    </ligand>
</feature>
<dbReference type="GO" id="GO:0071949">
    <property type="term" value="F:FAD binding"/>
    <property type="evidence" value="ECO:0007669"/>
    <property type="project" value="InterPro"/>
</dbReference>
<evidence type="ECO:0000256" key="2">
    <source>
        <dbReference type="ARBA" id="ARBA00006730"/>
    </source>
</evidence>
<dbReference type="Pfam" id="PF01266">
    <property type="entry name" value="DAO"/>
    <property type="match status" value="1"/>
</dbReference>
<keyword evidence="3" id="KW-0285">Flavoprotein</keyword>
<evidence type="ECO:0000256" key="6">
    <source>
        <dbReference type="PIRSR" id="PIRSR000189-1"/>
    </source>
</evidence>
<feature type="domain" description="FAD dependent oxidoreductase" evidence="7">
    <location>
        <begin position="3"/>
        <end position="322"/>
    </location>
</feature>
<dbReference type="PANTHER" id="PTHR11530">
    <property type="entry name" value="D-AMINO ACID OXIDASE"/>
    <property type="match status" value="1"/>
</dbReference>